<evidence type="ECO:0000313" key="3">
    <source>
        <dbReference type="RefSeq" id="XP_046597741.1"/>
    </source>
</evidence>
<protein>
    <submittedName>
        <fullName evidence="3">Uncharacterized protein LOC107224845</fullName>
    </submittedName>
</protein>
<feature type="compositionally biased region" description="Polar residues" evidence="1">
    <location>
        <begin position="32"/>
        <end position="41"/>
    </location>
</feature>
<organism evidence="2 3">
    <name type="scientific">Neodiprion lecontei</name>
    <name type="common">Redheaded pine sawfly</name>
    <dbReference type="NCBI Taxonomy" id="441921"/>
    <lineage>
        <taxon>Eukaryota</taxon>
        <taxon>Metazoa</taxon>
        <taxon>Ecdysozoa</taxon>
        <taxon>Arthropoda</taxon>
        <taxon>Hexapoda</taxon>
        <taxon>Insecta</taxon>
        <taxon>Pterygota</taxon>
        <taxon>Neoptera</taxon>
        <taxon>Endopterygota</taxon>
        <taxon>Hymenoptera</taxon>
        <taxon>Tenthredinoidea</taxon>
        <taxon>Diprionidae</taxon>
        <taxon>Diprioninae</taxon>
        <taxon>Neodiprion</taxon>
    </lineage>
</organism>
<accession>A0ABM3GBU9</accession>
<gene>
    <name evidence="3" type="primary">LOC107224845</name>
</gene>
<dbReference type="CDD" id="cd21853">
    <property type="entry name" value="KNL1_NTD"/>
    <property type="match status" value="1"/>
</dbReference>
<evidence type="ECO:0000256" key="1">
    <source>
        <dbReference type="SAM" id="MobiDB-lite"/>
    </source>
</evidence>
<dbReference type="RefSeq" id="XP_046597741.1">
    <property type="nucleotide sequence ID" value="XM_046741785.1"/>
</dbReference>
<reference evidence="3" key="1">
    <citation type="submission" date="2025-08" db="UniProtKB">
        <authorList>
            <consortium name="RefSeq"/>
        </authorList>
    </citation>
    <scope>IDENTIFICATION</scope>
    <source>
        <tissue evidence="3">Thorax and Abdomen</tissue>
    </source>
</reference>
<keyword evidence="2" id="KW-1185">Reference proteome</keyword>
<sequence>MLTRNSAGSNQRRSSILKPPKSRQPFQDLDFNASSSETSPDSIKKRRVSFAEKKHVKEFCDHKEQGTIWDNTYEEADQNISKSMETTNENINSNNLDIENNKSVEIGMREMGSAFVCNEHESMHTDACTTMDQNNPIYSLTKVFSNSATDIQFTDVIACSRGNLNHLMSQTIFCNDVDLDTTEMVGGIEQTVSVRRAIDSQSTYTAIEKDIKKHESTMLFNDSDGEMKFTQVISGKNMQFSTPIKIVPHSEKVNIESPIENQTIIFDDSGMDLTLTKSHSNPGLDKENNMTINSKATHNDEQHIKNNLESNCCMNEHEVARAINKTVFFNDFSCDITKAIGNVRHLLPVRNLSEDKMASRRMAPVSNECQTSCKTLLDKSVEYQLNNVPFMTKDIRILSKHCDQELKMSKKSEEDTAKLRDKTIFFNDIGCEMTEAIDTLRTGPDQNRNSSDTNDVQRVMKFELPVSKQHENMAKLRDKTIFFSDIGCEMTEAIDTLRTGPDQNRNSSDINDIQHIIPFELPMSEQHENNLMLQKFKRSDNLFSTSKPSSIESAPELVVENKDQTNSCDDSCMEFTTAITTAKNIEDDRDENLILEINHPALFNNCNIDTTQINPELHVEEQITHLGTDSISVEIETQEPQNEINRIPRESTRNIENNERCDSSENERAEHDAGIISSPSIALDNLNAEVNVKEQDLSFNTGIMSSEPQFSKKRKSDEGMEIMETSKSSDQMLLNKNSENGLVQHLVDNELVNTSNDSLSNMITPRSKRLKIASPNAEENCVFTKEYSVTKNLELQENTSFQVINAPPSRNTVMHESQSTISIDRTIGSNCVSDVADEKQKSSEEMTTTIPAPNFCEDPEILMISQNDDSKPAASLTQTKDVISGKEYSFIEAKGTDPYSDSDLEITELPHVCEEQKPASVECDKSSQSFLMPKKCVEYNDNCCFVMFSEELAKYAQRDNCIWEIRSLDTEKVIIDFISKSLVVIINLEANKELTAPYLITHIRIISLLPDSADDDISLVHNILLKKLDPEHLKLVHRTTQGILPLLDLISNKVKLLIDFMYEFDKLRDFHAITRSGNRISFQLHSYKVQLVIKVTVDLEQFEDIRPNDVTVECLLGNIKEKDIKQLITGVKKDHRFLTRWIDAVKEYIALVVEK</sequence>
<evidence type="ECO:0000313" key="2">
    <source>
        <dbReference type="Proteomes" id="UP000829291"/>
    </source>
</evidence>
<dbReference type="GeneID" id="107224845"/>
<dbReference type="Proteomes" id="UP000829291">
    <property type="component" value="Chromosome 1"/>
</dbReference>
<name>A0ABM3GBU9_NEOLC</name>
<feature type="region of interest" description="Disordered" evidence="1">
    <location>
        <begin position="1"/>
        <end position="46"/>
    </location>
</feature>
<proteinExistence type="predicted"/>
<feature type="compositionally biased region" description="Polar residues" evidence="1">
    <location>
        <begin position="1"/>
        <end position="14"/>
    </location>
</feature>